<feature type="domain" description="Novel STAND NTPase 1" evidence="3">
    <location>
        <begin position="10"/>
        <end position="432"/>
    </location>
</feature>
<protein>
    <recommendedName>
        <fullName evidence="3">Novel STAND NTPase 1 domain-containing protein</fullName>
    </recommendedName>
</protein>
<gene>
    <name evidence="4" type="ORF">LXM24_06560</name>
</gene>
<keyword evidence="2" id="KW-1133">Transmembrane helix</keyword>
<keyword evidence="2" id="KW-0812">Transmembrane</keyword>
<dbReference type="InterPro" id="IPR049052">
    <property type="entry name" value="nSTAND1"/>
</dbReference>
<feature type="transmembrane region" description="Helical" evidence="2">
    <location>
        <begin position="463"/>
        <end position="483"/>
    </location>
</feature>
<dbReference type="RefSeq" id="WP_234612182.1">
    <property type="nucleotide sequence ID" value="NZ_CP098806.1"/>
</dbReference>
<evidence type="ECO:0000259" key="3">
    <source>
        <dbReference type="Pfam" id="PF20703"/>
    </source>
</evidence>
<dbReference type="Pfam" id="PF20703">
    <property type="entry name" value="nSTAND1"/>
    <property type="match status" value="1"/>
</dbReference>
<dbReference type="InterPro" id="IPR027417">
    <property type="entry name" value="P-loop_NTPase"/>
</dbReference>
<evidence type="ECO:0000256" key="2">
    <source>
        <dbReference type="SAM" id="Phobius"/>
    </source>
</evidence>
<dbReference type="SUPFAM" id="SSF52540">
    <property type="entry name" value="P-loop containing nucleoside triphosphate hydrolases"/>
    <property type="match status" value="1"/>
</dbReference>
<dbReference type="Gene3D" id="3.40.50.300">
    <property type="entry name" value="P-loop containing nucleotide triphosphate hydrolases"/>
    <property type="match status" value="1"/>
</dbReference>
<proteinExistence type="predicted"/>
<dbReference type="EMBL" id="JAJTTA010000002">
    <property type="protein sequence ID" value="MCF0039743.1"/>
    <property type="molecule type" value="Genomic_DNA"/>
</dbReference>
<name>A0A9X1P9V6_9BACT</name>
<organism evidence="4 5">
    <name type="scientific">Dyadobacter fanqingshengii</name>
    <dbReference type="NCBI Taxonomy" id="2906443"/>
    <lineage>
        <taxon>Bacteria</taxon>
        <taxon>Pseudomonadati</taxon>
        <taxon>Bacteroidota</taxon>
        <taxon>Cytophagia</taxon>
        <taxon>Cytophagales</taxon>
        <taxon>Spirosomataceae</taxon>
        <taxon>Dyadobacter</taxon>
    </lineage>
</organism>
<feature type="coiled-coil region" evidence="1">
    <location>
        <begin position="414"/>
        <end position="453"/>
    </location>
</feature>
<evidence type="ECO:0000256" key="1">
    <source>
        <dbReference type="SAM" id="Coils"/>
    </source>
</evidence>
<evidence type="ECO:0000313" key="5">
    <source>
        <dbReference type="Proteomes" id="UP001139700"/>
    </source>
</evidence>
<sequence>MESSTPCYRYPGVKPFTIEEKDLFFGRDQDIENLFSLIFVKQTVVLYGKSGYGKSSLINAGIIPRLQSDTRAVYFPIRFKNYSEKEESEILSPAETVQRRLSSGLQNAPSPLDALLPQEESFWYWLKTYQWQQQRTEFILFFDQFEELFTYPKDQVSDFSEQLAQMLYPTIPLSFRQRMMSMDEADRLDDRIQDFLYQKPDIKVVFSVRSDRLSLLNTLTDRHPTILQHCYELDALSPEEAQRAIAQPARLSQQTMGFASAAFTYADEGMAAILKGISNPKDKKIEASTLQIVCRRVEEKLVIDRGETHIDLDNLGPVSEIFRKHYEEVLARLAPDERAKTQQLIEDELIENGRRNTLTDSTIQSRLGIAPTLLQILEQTYLLRKESDAAGRLLYEISHDTLVEPIGEVAVARRAEQAEAQRKAREKLESARKKQLEQDLAEEQKRAETLQKLTDRAVFRSRLALAFALAAVAIAGAAGYFWFQSQRATQYATENAQYLSIALDQVNLQKVRALQETGQRYEEYDEYDLAMRAYQTADSLVSDIQTQRIATIIRNRAPATAVSELDLLTLKANLGTRIATCRQKLAK</sequence>
<keyword evidence="1" id="KW-0175">Coiled coil</keyword>
<dbReference type="AlphaFoldDB" id="A0A9X1P9V6"/>
<reference evidence="4" key="1">
    <citation type="submission" date="2021-12" db="EMBL/GenBank/DDBJ databases">
        <title>Novel species in genus Dyadobacter.</title>
        <authorList>
            <person name="Ma C."/>
        </authorList>
    </citation>
    <scope>NUCLEOTIDE SEQUENCE</scope>
    <source>
        <strain evidence="4">CY399</strain>
    </source>
</reference>
<evidence type="ECO:0000313" key="4">
    <source>
        <dbReference type="EMBL" id="MCF0039743.1"/>
    </source>
</evidence>
<keyword evidence="5" id="KW-1185">Reference proteome</keyword>
<accession>A0A9X1P9V6</accession>
<comment type="caution">
    <text evidence="4">The sequence shown here is derived from an EMBL/GenBank/DDBJ whole genome shotgun (WGS) entry which is preliminary data.</text>
</comment>
<keyword evidence="2" id="KW-0472">Membrane</keyword>
<dbReference type="Proteomes" id="UP001139700">
    <property type="component" value="Unassembled WGS sequence"/>
</dbReference>